<dbReference type="Pfam" id="PF01321">
    <property type="entry name" value="Creatinase_N"/>
    <property type="match status" value="1"/>
</dbReference>
<organism evidence="9 10">
    <name type="scientific">Dendroctonus ponderosae</name>
    <name type="common">Mountain pine beetle</name>
    <dbReference type="NCBI Taxonomy" id="77166"/>
    <lineage>
        <taxon>Eukaryota</taxon>
        <taxon>Metazoa</taxon>
        <taxon>Ecdysozoa</taxon>
        <taxon>Arthropoda</taxon>
        <taxon>Hexapoda</taxon>
        <taxon>Insecta</taxon>
        <taxon>Pterygota</taxon>
        <taxon>Neoptera</taxon>
        <taxon>Endopterygota</taxon>
        <taxon>Coleoptera</taxon>
        <taxon>Polyphaga</taxon>
        <taxon>Cucujiformia</taxon>
        <taxon>Curculionidae</taxon>
        <taxon>Scolytinae</taxon>
        <taxon>Dendroctonus</taxon>
    </lineage>
</organism>
<dbReference type="InterPro" id="IPR032416">
    <property type="entry name" value="Peptidase_M24_C"/>
</dbReference>
<dbReference type="SUPFAM" id="SSF55920">
    <property type="entry name" value="Creatinase/aminopeptidase"/>
    <property type="match status" value="1"/>
</dbReference>
<evidence type="ECO:0000256" key="3">
    <source>
        <dbReference type="ARBA" id="ARBA00022723"/>
    </source>
</evidence>
<dbReference type="InterPro" id="IPR029149">
    <property type="entry name" value="Creatin/AminoP/Spt16_N"/>
</dbReference>
<keyword evidence="4" id="KW-0378">Hydrolase</keyword>
<reference evidence="9" key="2">
    <citation type="submission" date="2024-08" db="UniProtKB">
        <authorList>
            <consortium name="EnsemblMetazoa"/>
        </authorList>
    </citation>
    <scope>IDENTIFICATION</scope>
</reference>
<dbReference type="AlphaFoldDB" id="A0AAR5PQW4"/>
<sequence length="660" mass="74178">MFSIGVIVCKISRQNKQFFPLSGWSRIHSLRFFGACLNSPSEMPKAKSTSDLLKQLRASMTNPKYVEKPLQGYIIPSADAHNGEYLADCDQFRAFISGFNGSAGTAVVSQRDACLWTDGRYYLQATEEMDSNWTLMKEGDPNTLQKGQWLAKNLEVGGRVGVDPKLITTQQFQSLQKELDAAGRKLVPVAQNLIELLWTERPNRPVNPIRPLSVTFTGKPVKAKLAEVTAAMRSKRADWLVLTALDQIAWFLNLRGSDIEYNPVFFSYVIIKEDGTFTLFVDPRQVTEEVKQHLRSEAGDGSFTIEPYSRTEEALKERCLSLESSIWFSEASSYALTRIVPEKRLILTDTTPIELMKAVKNPTEVKGMRNAHLKDAIALCNYFAWLEKNVAAGNITEVSGAKKLHELRKLQPEFIGDSFATISSVGPHGAIIHYQPDETSDVPIRTDCLYLCDSGAQFRDGTTDVTRTVHFGTPTDYEKECYTRVLKGQLQLASRIFPTKIRGNHLDSFAREFLWDVGLDYAHGTGHGIGHYLNVHEGPMGISWRPNSQDPGLEANMFLSNEPGYYEDGKFGIRIEDIVQIVPAQPPHNFNNRGFLTFDTITLVPKSLNLINVSMLTDKEIEQLNNYHQECRQAVGPLLDEQGAVEAKAWLWKESEPISR</sequence>
<dbReference type="GO" id="GO:0070006">
    <property type="term" value="F:metalloaminopeptidase activity"/>
    <property type="evidence" value="ECO:0007669"/>
    <property type="project" value="InterPro"/>
</dbReference>
<evidence type="ECO:0000259" key="6">
    <source>
        <dbReference type="Pfam" id="PF00557"/>
    </source>
</evidence>
<evidence type="ECO:0000256" key="5">
    <source>
        <dbReference type="ARBA" id="ARBA00023211"/>
    </source>
</evidence>
<evidence type="ECO:0008006" key="11">
    <source>
        <dbReference type="Google" id="ProtNLM"/>
    </source>
</evidence>
<dbReference type="Pfam" id="PF00557">
    <property type="entry name" value="Peptidase_M24"/>
    <property type="match status" value="1"/>
</dbReference>
<dbReference type="Gene3D" id="3.90.230.10">
    <property type="entry name" value="Creatinase/methionine aminopeptidase superfamily"/>
    <property type="match status" value="1"/>
</dbReference>
<evidence type="ECO:0000259" key="8">
    <source>
        <dbReference type="Pfam" id="PF16188"/>
    </source>
</evidence>
<keyword evidence="3" id="KW-0479">Metal-binding</keyword>
<feature type="domain" description="Peptidase M24 C-terminal" evidence="8">
    <location>
        <begin position="594"/>
        <end position="658"/>
    </location>
</feature>
<reference evidence="10" key="1">
    <citation type="journal article" date="2013" name="Genome Biol.">
        <title>Draft genome of the mountain pine beetle, Dendroctonus ponderosae Hopkins, a major forest pest.</title>
        <authorList>
            <person name="Keeling C.I."/>
            <person name="Yuen M.M."/>
            <person name="Liao N.Y."/>
            <person name="Docking T.R."/>
            <person name="Chan S.K."/>
            <person name="Taylor G.A."/>
            <person name="Palmquist D.L."/>
            <person name="Jackman S.D."/>
            <person name="Nguyen A."/>
            <person name="Li M."/>
            <person name="Henderson H."/>
            <person name="Janes J.K."/>
            <person name="Zhao Y."/>
            <person name="Pandoh P."/>
            <person name="Moore R."/>
            <person name="Sperling F.A."/>
            <person name="Huber D.P."/>
            <person name="Birol I."/>
            <person name="Jones S.J."/>
            <person name="Bohlmann J."/>
        </authorList>
    </citation>
    <scope>NUCLEOTIDE SEQUENCE</scope>
</reference>
<protein>
    <recommendedName>
        <fullName evidence="11">Aminopeptidase P N-terminal domain-containing protein</fullName>
    </recommendedName>
</protein>
<feature type="domain" description="Peptidase M24" evidence="6">
    <location>
        <begin position="367"/>
        <end position="581"/>
    </location>
</feature>
<comment type="cofactor">
    <cofactor evidence="1">
        <name>Mn(2+)</name>
        <dbReference type="ChEBI" id="CHEBI:29035"/>
    </cofactor>
</comment>
<dbReference type="PANTHER" id="PTHR43763">
    <property type="entry name" value="XAA-PRO AMINOPEPTIDASE 1"/>
    <property type="match status" value="1"/>
</dbReference>
<evidence type="ECO:0000259" key="7">
    <source>
        <dbReference type="Pfam" id="PF01321"/>
    </source>
</evidence>
<dbReference type="FunFam" id="3.90.230.10:FF:000007">
    <property type="entry name" value="Xaa-Pro aminopeptidase P"/>
    <property type="match status" value="1"/>
</dbReference>
<keyword evidence="5" id="KW-0464">Manganese</keyword>
<dbReference type="GeneID" id="109539830"/>
<comment type="similarity">
    <text evidence="2">Belongs to the peptidase M24B family.</text>
</comment>
<dbReference type="Proteomes" id="UP000019118">
    <property type="component" value="Unassembled WGS sequence"/>
</dbReference>
<dbReference type="PANTHER" id="PTHR43763:SF20">
    <property type="entry name" value="XAA-PRO AMINOPEPTIDASE APEPP"/>
    <property type="match status" value="1"/>
</dbReference>
<dbReference type="Pfam" id="PF16188">
    <property type="entry name" value="Peptidase_M24_C"/>
    <property type="match status" value="1"/>
</dbReference>
<dbReference type="InterPro" id="IPR000587">
    <property type="entry name" value="Creatinase_N"/>
</dbReference>
<dbReference type="FunFam" id="3.40.350.10:FF:000001">
    <property type="entry name" value="Putative xaa-Pro aminopeptidase 1"/>
    <property type="match status" value="1"/>
</dbReference>
<dbReference type="InterPro" id="IPR000994">
    <property type="entry name" value="Pept_M24"/>
</dbReference>
<evidence type="ECO:0000256" key="1">
    <source>
        <dbReference type="ARBA" id="ARBA00001936"/>
    </source>
</evidence>
<dbReference type="GO" id="GO:0046872">
    <property type="term" value="F:metal ion binding"/>
    <property type="evidence" value="ECO:0007669"/>
    <property type="project" value="UniProtKB-KW"/>
</dbReference>
<dbReference type="CDD" id="cd01085">
    <property type="entry name" value="APP"/>
    <property type="match status" value="1"/>
</dbReference>
<dbReference type="Gene3D" id="3.40.350.10">
    <property type="entry name" value="Creatinase/prolidase N-terminal domain"/>
    <property type="match status" value="2"/>
</dbReference>
<evidence type="ECO:0000313" key="9">
    <source>
        <dbReference type="EnsemblMetazoa" id="XP_019763405.1"/>
    </source>
</evidence>
<name>A0AAR5PQW4_DENPD</name>
<accession>A0AAR5PQW4</accession>
<dbReference type="InterPro" id="IPR036005">
    <property type="entry name" value="Creatinase/aminopeptidase-like"/>
</dbReference>
<dbReference type="SUPFAM" id="SSF53092">
    <property type="entry name" value="Creatinase/prolidase N-terminal domain"/>
    <property type="match status" value="1"/>
</dbReference>
<evidence type="ECO:0000313" key="10">
    <source>
        <dbReference type="Proteomes" id="UP000019118"/>
    </source>
</evidence>
<dbReference type="EnsemblMetazoa" id="XM_019907846.1">
    <property type="protein sequence ID" value="XP_019763405.1"/>
    <property type="gene ID" value="LOC109539830"/>
</dbReference>
<dbReference type="KEGG" id="dpa:109539830"/>
<evidence type="ECO:0000256" key="2">
    <source>
        <dbReference type="ARBA" id="ARBA00008766"/>
    </source>
</evidence>
<proteinExistence type="inferred from homology"/>
<dbReference type="InterPro" id="IPR050422">
    <property type="entry name" value="X-Pro_aminopeptidase_P"/>
</dbReference>
<evidence type="ECO:0000256" key="4">
    <source>
        <dbReference type="ARBA" id="ARBA00022801"/>
    </source>
</evidence>
<keyword evidence="10" id="KW-1185">Reference proteome</keyword>
<feature type="domain" description="Creatinase N-terminal" evidence="7">
    <location>
        <begin position="93"/>
        <end position="191"/>
    </location>
</feature>
<dbReference type="InterPro" id="IPR033740">
    <property type="entry name" value="Pept_M24B"/>
</dbReference>
<dbReference type="GO" id="GO:0005737">
    <property type="term" value="C:cytoplasm"/>
    <property type="evidence" value="ECO:0007669"/>
    <property type="project" value="UniProtKB-ARBA"/>
</dbReference>
<dbReference type="Pfam" id="PF16189">
    <property type="entry name" value="Creatinase_N_2"/>
    <property type="match status" value="1"/>
</dbReference>